<evidence type="ECO:0000313" key="4">
    <source>
        <dbReference type="EMBL" id="MBT0769273.1"/>
    </source>
</evidence>
<evidence type="ECO:0000313" key="5">
    <source>
        <dbReference type="Proteomes" id="UP001197247"/>
    </source>
</evidence>
<dbReference type="RefSeq" id="WP_214155549.1">
    <property type="nucleotide sequence ID" value="NZ_JAHBAY010000003.1"/>
</dbReference>
<dbReference type="Gene3D" id="3.10.350.10">
    <property type="entry name" value="LysM domain"/>
    <property type="match status" value="1"/>
</dbReference>
<dbReference type="InterPro" id="IPR036779">
    <property type="entry name" value="LysM_dom_sf"/>
</dbReference>
<gene>
    <name evidence="4" type="ORF">KIH74_10100</name>
</gene>
<feature type="transmembrane region" description="Helical" evidence="2">
    <location>
        <begin position="45"/>
        <end position="66"/>
    </location>
</feature>
<sequence length="134" mass="14173">MPLQRRRAVSRPAGAKPADRLSSRPVRHHSPQILPPLRLTRRGRIVFRAGGLLAATVAVLAGVLLLNRPAEAGSEAHEVSMNFHVVLPGETLWGIAGDIAPESDPRDTVADIVDLNALPGPAVNAGQRIALPGK</sequence>
<organism evidence="4 5">
    <name type="scientific">Kineosporia corallincola</name>
    <dbReference type="NCBI Taxonomy" id="2835133"/>
    <lineage>
        <taxon>Bacteria</taxon>
        <taxon>Bacillati</taxon>
        <taxon>Actinomycetota</taxon>
        <taxon>Actinomycetes</taxon>
        <taxon>Kineosporiales</taxon>
        <taxon>Kineosporiaceae</taxon>
        <taxon>Kineosporia</taxon>
    </lineage>
</organism>
<dbReference type="InterPro" id="IPR018392">
    <property type="entry name" value="LysM"/>
</dbReference>
<keyword evidence="2" id="KW-0472">Membrane</keyword>
<keyword evidence="2" id="KW-1133">Transmembrane helix</keyword>
<dbReference type="Pfam" id="PF01476">
    <property type="entry name" value="LysM"/>
    <property type="match status" value="1"/>
</dbReference>
<dbReference type="Proteomes" id="UP001197247">
    <property type="component" value="Unassembled WGS sequence"/>
</dbReference>
<comment type="caution">
    <text evidence="4">The sequence shown here is derived from an EMBL/GenBank/DDBJ whole genome shotgun (WGS) entry which is preliminary data.</text>
</comment>
<dbReference type="SUPFAM" id="SSF54106">
    <property type="entry name" value="LysM domain"/>
    <property type="match status" value="1"/>
</dbReference>
<evidence type="ECO:0000256" key="2">
    <source>
        <dbReference type="SAM" id="Phobius"/>
    </source>
</evidence>
<dbReference type="EMBL" id="JAHBAY010000003">
    <property type="protein sequence ID" value="MBT0769273.1"/>
    <property type="molecule type" value="Genomic_DNA"/>
</dbReference>
<evidence type="ECO:0000256" key="1">
    <source>
        <dbReference type="SAM" id="MobiDB-lite"/>
    </source>
</evidence>
<keyword evidence="2" id="KW-0812">Transmembrane</keyword>
<feature type="domain" description="LysM" evidence="3">
    <location>
        <begin position="84"/>
        <end position="132"/>
    </location>
</feature>
<feature type="region of interest" description="Disordered" evidence="1">
    <location>
        <begin position="1"/>
        <end position="33"/>
    </location>
</feature>
<reference evidence="4 5" key="1">
    <citation type="submission" date="2021-05" db="EMBL/GenBank/DDBJ databases">
        <title>Kineosporia and Streptomyces sp. nov. two new marine actinobacteria isolated from Coral.</title>
        <authorList>
            <person name="Buangrab K."/>
            <person name="Sutthacheep M."/>
            <person name="Yeemin T."/>
            <person name="Harunari E."/>
            <person name="Igarashi Y."/>
            <person name="Kanchanasin P."/>
            <person name="Tanasupawat S."/>
            <person name="Phongsopitanun W."/>
        </authorList>
    </citation>
    <scope>NUCLEOTIDE SEQUENCE [LARGE SCALE GENOMIC DNA]</scope>
    <source>
        <strain evidence="4 5">J2-2</strain>
    </source>
</reference>
<proteinExistence type="predicted"/>
<dbReference type="CDD" id="cd00118">
    <property type="entry name" value="LysM"/>
    <property type="match status" value="1"/>
</dbReference>
<keyword evidence="5" id="KW-1185">Reference proteome</keyword>
<evidence type="ECO:0000259" key="3">
    <source>
        <dbReference type="Pfam" id="PF01476"/>
    </source>
</evidence>
<accession>A0ABS5TGS4</accession>
<name>A0ABS5TGS4_9ACTN</name>
<protein>
    <submittedName>
        <fullName evidence="4">LysM peptidoglycan-binding domain-containing protein</fullName>
    </submittedName>
</protein>